<protein>
    <submittedName>
        <fullName evidence="1">Uncharacterized protein</fullName>
    </submittedName>
</protein>
<sequence length="67" mass="7565">MLLVWKLPPDTAAHRQACNLLLPPWSLVRIRVCGACTSGTQGIYPSSLSWSKHVQRKQVLLLWVVIK</sequence>
<dbReference type="EMBL" id="CM027687">
    <property type="protein sequence ID" value="KAG0519934.1"/>
    <property type="molecule type" value="Genomic_DNA"/>
</dbReference>
<reference evidence="1" key="2">
    <citation type="submission" date="2020-10" db="EMBL/GenBank/DDBJ databases">
        <authorList>
            <person name="Cooper E.A."/>
            <person name="Brenton Z.W."/>
            <person name="Flinn B.S."/>
            <person name="Jenkins J."/>
            <person name="Shu S."/>
            <person name="Flowers D."/>
            <person name="Luo F."/>
            <person name="Wang Y."/>
            <person name="Xia P."/>
            <person name="Barry K."/>
            <person name="Daum C."/>
            <person name="Lipzen A."/>
            <person name="Yoshinaga Y."/>
            <person name="Schmutz J."/>
            <person name="Saski C."/>
            <person name="Vermerris W."/>
            <person name="Kresovich S."/>
        </authorList>
    </citation>
    <scope>NUCLEOTIDE SEQUENCE</scope>
</reference>
<organism evidence="1 2">
    <name type="scientific">Sorghum bicolor</name>
    <name type="common">Sorghum</name>
    <name type="synonym">Sorghum vulgare</name>
    <dbReference type="NCBI Taxonomy" id="4558"/>
    <lineage>
        <taxon>Eukaryota</taxon>
        <taxon>Viridiplantae</taxon>
        <taxon>Streptophyta</taxon>
        <taxon>Embryophyta</taxon>
        <taxon>Tracheophyta</taxon>
        <taxon>Spermatophyta</taxon>
        <taxon>Magnoliopsida</taxon>
        <taxon>Liliopsida</taxon>
        <taxon>Poales</taxon>
        <taxon>Poaceae</taxon>
        <taxon>PACMAD clade</taxon>
        <taxon>Panicoideae</taxon>
        <taxon>Andropogonodae</taxon>
        <taxon>Andropogoneae</taxon>
        <taxon>Sorghinae</taxon>
        <taxon>Sorghum</taxon>
    </lineage>
</organism>
<name>A0A921QD95_SORBI</name>
<proteinExistence type="predicted"/>
<evidence type="ECO:0000313" key="1">
    <source>
        <dbReference type="EMBL" id="KAG0519934.1"/>
    </source>
</evidence>
<reference evidence="1" key="1">
    <citation type="journal article" date="2019" name="BMC Genomics">
        <title>A new reference genome for Sorghum bicolor reveals high levels of sequence similarity between sweet and grain genotypes: implications for the genetics of sugar metabolism.</title>
        <authorList>
            <person name="Cooper E.A."/>
            <person name="Brenton Z.W."/>
            <person name="Flinn B.S."/>
            <person name="Jenkins J."/>
            <person name="Shu S."/>
            <person name="Flowers D."/>
            <person name="Luo F."/>
            <person name="Wang Y."/>
            <person name="Xia P."/>
            <person name="Barry K."/>
            <person name="Daum C."/>
            <person name="Lipzen A."/>
            <person name="Yoshinaga Y."/>
            <person name="Schmutz J."/>
            <person name="Saski C."/>
            <person name="Vermerris W."/>
            <person name="Kresovich S."/>
        </authorList>
    </citation>
    <scope>NUCLEOTIDE SEQUENCE</scope>
</reference>
<dbReference type="Proteomes" id="UP000807115">
    <property type="component" value="Chromosome 8"/>
</dbReference>
<accession>A0A921QD95</accession>
<evidence type="ECO:0000313" key="2">
    <source>
        <dbReference type="Proteomes" id="UP000807115"/>
    </source>
</evidence>
<dbReference type="AlphaFoldDB" id="A0A921QD95"/>
<gene>
    <name evidence="1" type="ORF">BDA96_08G029600</name>
</gene>
<comment type="caution">
    <text evidence="1">The sequence shown here is derived from an EMBL/GenBank/DDBJ whole genome shotgun (WGS) entry which is preliminary data.</text>
</comment>